<dbReference type="EMBL" id="SLWW01000017">
    <property type="protein sequence ID" value="TCO69216.1"/>
    <property type="molecule type" value="Genomic_DNA"/>
</dbReference>
<accession>A0A4R2KFN9</accession>
<protein>
    <submittedName>
        <fullName evidence="1">Uncharacterized protein</fullName>
    </submittedName>
</protein>
<evidence type="ECO:0000313" key="1">
    <source>
        <dbReference type="EMBL" id="TCO69216.1"/>
    </source>
</evidence>
<dbReference type="OrthoDB" id="433986at2"/>
<sequence length="94" mass="10158">MERAGLLEEVAAAYRSALRVRTEADHPVDLDTTQKNMALAAQEATANPCPHLEAALGHVAAALRVFDPEHTAFEHGQCTTLRERIATQLAARIG</sequence>
<keyword evidence="2" id="KW-1185">Reference proteome</keyword>
<gene>
    <name evidence="1" type="ORF">EV655_11749</name>
</gene>
<dbReference type="AlphaFoldDB" id="A0A4R2KFN9"/>
<proteinExistence type="predicted"/>
<evidence type="ECO:0000313" key="2">
    <source>
        <dbReference type="Proteomes" id="UP000295142"/>
    </source>
</evidence>
<dbReference type="Proteomes" id="UP000295142">
    <property type="component" value="Unassembled WGS sequence"/>
</dbReference>
<name>A0A4R2KFN9_9RHOB</name>
<dbReference type="RefSeq" id="WP_132546502.1">
    <property type="nucleotide sequence ID" value="NZ_SLWW01000017.1"/>
</dbReference>
<reference evidence="1 2" key="1">
    <citation type="submission" date="2019-03" db="EMBL/GenBank/DDBJ databases">
        <title>Genomic Encyclopedia of Type Strains, Phase IV (KMG-IV): sequencing the most valuable type-strain genomes for metagenomic binning, comparative biology and taxonomic classification.</title>
        <authorList>
            <person name="Goeker M."/>
        </authorList>
    </citation>
    <scope>NUCLEOTIDE SEQUENCE [LARGE SCALE GENOMIC DNA]</scope>
    <source>
        <strain evidence="1 2">DSM 4868</strain>
    </source>
</reference>
<comment type="caution">
    <text evidence="1">The sequence shown here is derived from an EMBL/GenBank/DDBJ whole genome shotgun (WGS) entry which is preliminary data.</text>
</comment>
<organism evidence="1 2">
    <name type="scientific">Rhodovulum euryhalinum</name>
    <dbReference type="NCBI Taxonomy" id="35805"/>
    <lineage>
        <taxon>Bacteria</taxon>
        <taxon>Pseudomonadati</taxon>
        <taxon>Pseudomonadota</taxon>
        <taxon>Alphaproteobacteria</taxon>
        <taxon>Rhodobacterales</taxon>
        <taxon>Paracoccaceae</taxon>
        <taxon>Rhodovulum</taxon>
    </lineage>
</organism>